<evidence type="ECO:0000256" key="1">
    <source>
        <dbReference type="SAM" id="SignalP"/>
    </source>
</evidence>
<evidence type="ECO:0000313" key="2">
    <source>
        <dbReference type="EMBL" id="QDU72967.1"/>
    </source>
</evidence>
<evidence type="ECO:0008006" key="4">
    <source>
        <dbReference type="Google" id="ProtNLM"/>
    </source>
</evidence>
<keyword evidence="1" id="KW-0732">Signal</keyword>
<name>A0A518C158_9BACT</name>
<dbReference type="AlphaFoldDB" id="A0A518C158"/>
<dbReference type="KEGG" id="mcad:Pan265_28450"/>
<dbReference type="PROSITE" id="PS51257">
    <property type="entry name" value="PROKAR_LIPOPROTEIN"/>
    <property type="match status" value="1"/>
</dbReference>
<feature type="signal peptide" evidence="1">
    <location>
        <begin position="1"/>
        <end position="20"/>
    </location>
</feature>
<dbReference type="InterPro" id="IPR011990">
    <property type="entry name" value="TPR-like_helical_dom_sf"/>
</dbReference>
<dbReference type="Proteomes" id="UP000320386">
    <property type="component" value="Chromosome"/>
</dbReference>
<organism evidence="2 3">
    <name type="scientific">Mucisphaera calidilacus</name>
    <dbReference type="NCBI Taxonomy" id="2527982"/>
    <lineage>
        <taxon>Bacteria</taxon>
        <taxon>Pseudomonadati</taxon>
        <taxon>Planctomycetota</taxon>
        <taxon>Phycisphaerae</taxon>
        <taxon>Phycisphaerales</taxon>
        <taxon>Phycisphaeraceae</taxon>
        <taxon>Mucisphaera</taxon>
    </lineage>
</organism>
<dbReference type="OrthoDB" id="278459at2"/>
<evidence type="ECO:0000313" key="3">
    <source>
        <dbReference type="Proteomes" id="UP000320386"/>
    </source>
</evidence>
<dbReference type="Gene3D" id="1.25.40.10">
    <property type="entry name" value="Tetratricopeptide repeat domain"/>
    <property type="match status" value="1"/>
</dbReference>
<sequence length="576" mass="61798" precursor="true">MRSKTLLAACLALGCADASAQIRSGQSGRALDANMRAGSGGINQVEGQVDYAARNNIVTGNVTDFSQFRGSINYSAAGEFSDSLGSNSLFQFQANSYGSSLGSVNTSLVPARAQGYTTGVAQPYSPPTGSALRQGGTAYSLVPEGANYRVYGTTNSPGAGIRLEQAAMSADAAALARFRGTNGEQLAIQASPLTGVRRVNEGARQRIFKDEEQAQQQNTPTQFLENNNVPVGTDAGAALLQPNNTPRIGRSSILVGSSLAGSARSARTSNNRPLNEVIAELESSILSQKAVTQFEPGQDVYADIVRRLATPATPDNANLTQGNQLKEPLTPTLPDELKRAIDEPGTNRVEAAENAFNVSRGLLDDTLFGEMPEQPEQAKPEPELDEAELDALESFVNKIAVPTKRFETLASEREDRFNNLMKQGEQQLANGEFFVAERTYRRALDQNPGHPMARVGLIHAQMAAGMVRSAAANLRGLFNDHPELLTVRYGPEVLPPAKRINWIQAELQRSIAAGGDQSRAGLLLGYLGYQLESRQLVRYGLAVSGAAEPNDDLIPLLQRLWLPQRDTTDAPTMGVE</sequence>
<dbReference type="SUPFAM" id="SSF48452">
    <property type="entry name" value="TPR-like"/>
    <property type="match status" value="1"/>
</dbReference>
<dbReference type="RefSeq" id="WP_145447110.1">
    <property type="nucleotide sequence ID" value="NZ_CP036280.1"/>
</dbReference>
<protein>
    <recommendedName>
        <fullName evidence="4">Tetratricopeptide repeat protein</fullName>
    </recommendedName>
</protein>
<feature type="chain" id="PRO_5022084931" description="Tetratricopeptide repeat protein" evidence="1">
    <location>
        <begin position="21"/>
        <end position="576"/>
    </location>
</feature>
<accession>A0A518C158</accession>
<dbReference type="EMBL" id="CP036280">
    <property type="protein sequence ID" value="QDU72967.1"/>
    <property type="molecule type" value="Genomic_DNA"/>
</dbReference>
<keyword evidence="3" id="KW-1185">Reference proteome</keyword>
<reference evidence="2 3" key="1">
    <citation type="submission" date="2019-02" db="EMBL/GenBank/DDBJ databases">
        <title>Deep-cultivation of Planctomycetes and their phenomic and genomic characterization uncovers novel biology.</title>
        <authorList>
            <person name="Wiegand S."/>
            <person name="Jogler M."/>
            <person name="Boedeker C."/>
            <person name="Pinto D."/>
            <person name="Vollmers J."/>
            <person name="Rivas-Marin E."/>
            <person name="Kohn T."/>
            <person name="Peeters S.H."/>
            <person name="Heuer A."/>
            <person name="Rast P."/>
            <person name="Oberbeckmann S."/>
            <person name="Bunk B."/>
            <person name="Jeske O."/>
            <person name="Meyerdierks A."/>
            <person name="Storesund J.E."/>
            <person name="Kallscheuer N."/>
            <person name="Luecker S."/>
            <person name="Lage O.M."/>
            <person name="Pohl T."/>
            <person name="Merkel B.J."/>
            <person name="Hornburger P."/>
            <person name="Mueller R.-W."/>
            <person name="Bruemmer F."/>
            <person name="Labrenz M."/>
            <person name="Spormann A.M."/>
            <person name="Op den Camp H."/>
            <person name="Overmann J."/>
            <person name="Amann R."/>
            <person name="Jetten M.S.M."/>
            <person name="Mascher T."/>
            <person name="Medema M.H."/>
            <person name="Devos D.P."/>
            <person name="Kaster A.-K."/>
            <person name="Ovreas L."/>
            <person name="Rohde M."/>
            <person name="Galperin M.Y."/>
            <person name="Jogler C."/>
        </authorList>
    </citation>
    <scope>NUCLEOTIDE SEQUENCE [LARGE SCALE GENOMIC DNA]</scope>
    <source>
        <strain evidence="2 3">Pan265</strain>
    </source>
</reference>
<gene>
    <name evidence="2" type="ORF">Pan265_28450</name>
</gene>
<proteinExistence type="predicted"/>